<dbReference type="CDD" id="cd16373">
    <property type="entry name" value="DMSOR_beta_like"/>
    <property type="match status" value="1"/>
</dbReference>
<dbReference type="HOGENOM" id="CLU_810397_0_0_2"/>
<sequence length="320" mass="36263">MNPSRRNLIKGLLISSAAIPAITKTAPIAEKVLKELEAKENEEHNDECYGYYYEPWVLESQEKINYYKALNLVEEVNGKYLVKNPLLPDKCQTYTKEYKYDKYELLPPGADENFYSKCVRCGLCYTACTHMNYHTLKLRGLEKGLKYVGTPVVYDVMNYPCELCMRCTEVCPTDALKEVKPSEVKMGVALIDPDLCWAWNSGDCKSCASACPRGSEVFDFHFNEWGVHTRVKGEECNGCGLCVRACPVPGAAIHVLPKEEYEKRIKNFKNTGMTYDEYLELIKKAEETDPFTATIRSSLNADYLLNVRKAKPLESSGLGE</sequence>
<dbReference type="eggNOG" id="arCOG01500">
    <property type="taxonomic scope" value="Archaea"/>
</dbReference>
<keyword evidence="3" id="KW-0408">Iron</keyword>
<dbReference type="GO" id="GO:0016491">
    <property type="term" value="F:oxidoreductase activity"/>
    <property type="evidence" value="ECO:0007669"/>
    <property type="project" value="UniProtKB-ARBA"/>
</dbReference>
<dbReference type="PANTHER" id="PTHR24960:SF79">
    <property type="entry name" value="PHOTOSYSTEM I IRON-SULFUR CENTER"/>
    <property type="match status" value="1"/>
</dbReference>
<protein>
    <submittedName>
        <fullName evidence="6">Putative nitrate reductase, subunit G</fullName>
    </submittedName>
</protein>
<dbReference type="InterPro" id="IPR006311">
    <property type="entry name" value="TAT_signal"/>
</dbReference>
<evidence type="ECO:0000313" key="7">
    <source>
        <dbReference type="Proteomes" id="UP000000262"/>
    </source>
</evidence>
<dbReference type="GeneID" id="5562225"/>
<dbReference type="STRING" id="453591.Igni_1378"/>
<keyword evidence="4" id="KW-0411">Iron-sulfur</keyword>
<evidence type="ECO:0000256" key="4">
    <source>
        <dbReference type="ARBA" id="ARBA00023014"/>
    </source>
</evidence>
<keyword evidence="7" id="KW-1185">Reference proteome</keyword>
<evidence type="ECO:0000256" key="2">
    <source>
        <dbReference type="ARBA" id="ARBA00022723"/>
    </source>
</evidence>
<evidence type="ECO:0000313" key="6">
    <source>
        <dbReference type="EMBL" id="ABU82554.1"/>
    </source>
</evidence>
<keyword evidence="1" id="KW-0004">4Fe-4S</keyword>
<dbReference type="Proteomes" id="UP000000262">
    <property type="component" value="Chromosome"/>
</dbReference>
<dbReference type="RefSeq" id="WP_012123518.1">
    <property type="nucleotide sequence ID" value="NC_009776.1"/>
</dbReference>
<dbReference type="AlphaFoldDB" id="A8ACA2"/>
<feature type="domain" description="4Fe-4S ferredoxin-type" evidence="5">
    <location>
        <begin position="108"/>
        <end position="139"/>
    </location>
</feature>
<dbReference type="SUPFAM" id="SSF54862">
    <property type="entry name" value="4Fe-4S ferredoxins"/>
    <property type="match status" value="1"/>
</dbReference>
<dbReference type="PROSITE" id="PS51379">
    <property type="entry name" value="4FE4S_FER_2"/>
    <property type="match status" value="3"/>
</dbReference>
<dbReference type="EMBL" id="CP000816">
    <property type="protein sequence ID" value="ABU82554.1"/>
    <property type="molecule type" value="Genomic_DNA"/>
</dbReference>
<dbReference type="InterPro" id="IPR017896">
    <property type="entry name" value="4Fe4S_Fe-S-bd"/>
</dbReference>
<feature type="domain" description="4Fe-4S ferredoxin-type" evidence="5">
    <location>
        <begin position="227"/>
        <end position="258"/>
    </location>
</feature>
<evidence type="ECO:0000256" key="3">
    <source>
        <dbReference type="ARBA" id="ARBA00023004"/>
    </source>
</evidence>
<evidence type="ECO:0000259" key="5">
    <source>
        <dbReference type="PROSITE" id="PS51379"/>
    </source>
</evidence>
<dbReference type="GO" id="GO:0051539">
    <property type="term" value="F:4 iron, 4 sulfur cluster binding"/>
    <property type="evidence" value="ECO:0007669"/>
    <property type="project" value="UniProtKB-KW"/>
</dbReference>
<dbReference type="InterPro" id="IPR050157">
    <property type="entry name" value="PSI_iron-sulfur_center"/>
</dbReference>
<dbReference type="PROSITE" id="PS00198">
    <property type="entry name" value="4FE4S_FER_1"/>
    <property type="match status" value="2"/>
</dbReference>
<proteinExistence type="predicted"/>
<feature type="domain" description="4Fe-4S ferredoxin-type" evidence="5">
    <location>
        <begin position="149"/>
        <end position="181"/>
    </location>
</feature>
<name>A8ACA2_IGNH4</name>
<reference evidence="6 7" key="1">
    <citation type="journal article" date="2008" name="Genome Biol.">
        <title>A genomic analysis of the archaeal system Ignicoccus hospitalis-Nanoarchaeum equitans.</title>
        <authorList>
            <person name="Podar M."/>
            <person name="Anderson I."/>
            <person name="Makarova K.S."/>
            <person name="Elkins J.G."/>
            <person name="Ivanova N."/>
            <person name="Wall M.A."/>
            <person name="Lykidis A."/>
            <person name="Mavromatis K."/>
            <person name="Sun H."/>
            <person name="Hudson M.E."/>
            <person name="Chen W."/>
            <person name="Deciu C."/>
            <person name="Hutchison D."/>
            <person name="Eads J.R."/>
            <person name="Anderson A."/>
            <person name="Fernandes F."/>
            <person name="Szeto E."/>
            <person name="Lapidus A."/>
            <person name="Kyrpides N.C."/>
            <person name="Saier M.H.Jr."/>
            <person name="Richardson P.M."/>
            <person name="Rachel R."/>
            <person name="Huber H."/>
            <person name="Eisen J.A."/>
            <person name="Koonin E.V."/>
            <person name="Keller M."/>
            <person name="Stetter K.O."/>
        </authorList>
    </citation>
    <scope>NUCLEOTIDE SEQUENCE [LARGE SCALE GENOMIC DNA]</scope>
    <source>
        <strain evidence="7">KIN4/I / DSM 18386 / JCM 14125</strain>
    </source>
</reference>
<dbReference type="Gene3D" id="3.30.70.20">
    <property type="match status" value="2"/>
</dbReference>
<dbReference type="PROSITE" id="PS51318">
    <property type="entry name" value="TAT"/>
    <property type="match status" value="1"/>
</dbReference>
<accession>A8ACA2</accession>
<dbReference type="PhylomeDB" id="A8ACA2"/>
<evidence type="ECO:0000256" key="1">
    <source>
        <dbReference type="ARBA" id="ARBA00022485"/>
    </source>
</evidence>
<keyword evidence="2" id="KW-0479">Metal-binding</keyword>
<dbReference type="GO" id="GO:0046872">
    <property type="term" value="F:metal ion binding"/>
    <property type="evidence" value="ECO:0007669"/>
    <property type="project" value="UniProtKB-KW"/>
</dbReference>
<dbReference type="PANTHER" id="PTHR24960">
    <property type="entry name" value="PHOTOSYSTEM I IRON-SULFUR CENTER-RELATED"/>
    <property type="match status" value="1"/>
</dbReference>
<dbReference type="KEGG" id="iho:Igni_1378"/>
<organism evidence="6 7">
    <name type="scientific">Ignicoccus hospitalis (strain KIN4/I / DSM 18386 / JCM 14125)</name>
    <dbReference type="NCBI Taxonomy" id="453591"/>
    <lineage>
        <taxon>Archaea</taxon>
        <taxon>Thermoproteota</taxon>
        <taxon>Thermoprotei</taxon>
        <taxon>Desulfurococcales</taxon>
        <taxon>Desulfurococcaceae</taxon>
        <taxon>Ignicoccus</taxon>
    </lineage>
</organism>
<gene>
    <name evidence="6" type="ordered locus">Igni_1378</name>
</gene>
<dbReference type="Pfam" id="PF12838">
    <property type="entry name" value="Fer4_7"/>
    <property type="match status" value="2"/>
</dbReference>
<dbReference type="InterPro" id="IPR017900">
    <property type="entry name" value="4Fe4S_Fe_S_CS"/>
</dbReference>